<protein>
    <submittedName>
        <fullName evidence="2">SDR family oxidoreductase</fullName>
    </submittedName>
</protein>
<dbReference type="InterPro" id="IPR051783">
    <property type="entry name" value="NAD(P)-dependent_oxidoreduct"/>
</dbReference>
<keyword evidence="3" id="KW-1185">Reference proteome</keyword>
<evidence type="ECO:0000313" key="2">
    <source>
        <dbReference type="EMBL" id="MDY3558051.1"/>
    </source>
</evidence>
<dbReference type="PANTHER" id="PTHR48079:SF6">
    <property type="entry name" value="NAD(P)-BINDING DOMAIN-CONTAINING PROTEIN-RELATED"/>
    <property type="match status" value="1"/>
</dbReference>
<sequence>MSPLVHSPEPRLIFGCGYLGRVVAARWLASGHRVAALTRGNAERLRASGVEPVGGDVLDPASLRTLPPAPTVLYAVGFDRAAGRPMRDVYVSGLANVLNALPSHTRFIYVSSTSVYGQSDGSWVDEASTTRPTEDSGKIVLEAEQLLRSERPDAIILRSAGLYGPHRLLRQQPILKGEPLVGDADKWLNLVHVSDAADAVLLADSGAPPGETYNVADGTPVTRRDFYTQLAELLNAPTAKFEHKPEPGAPNRRINASKFRDLGWAPKYASYRDGLTAAVAETTM</sequence>
<reference evidence="3" key="1">
    <citation type="journal article" date="2023" name="Mar. Drugs">
        <title>Gemmata algarum, a Novel Planctomycete Isolated from an Algal Mat, Displays Antimicrobial Activity.</title>
        <authorList>
            <person name="Kumar G."/>
            <person name="Kallscheuer N."/>
            <person name="Kashif M."/>
            <person name="Ahamad S."/>
            <person name="Jagadeeshwari U."/>
            <person name="Pannikurungottu S."/>
            <person name="Haufschild T."/>
            <person name="Kabuu M."/>
            <person name="Sasikala C."/>
            <person name="Jogler C."/>
            <person name="Ramana C."/>
        </authorList>
    </citation>
    <scope>NUCLEOTIDE SEQUENCE [LARGE SCALE GENOMIC DNA]</scope>
    <source>
        <strain evidence="3">JC673</strain>
    </source>
</reference>
<feature type="domain" description="NAD-dependent epimerase/dehydratase" evidence="1">
    <location>
        <begin position="16"/>
        <end position="216"/>
    </location>
</feature>
<proteinExistence type="predicted"/>
<dbReference type="CDD" id="cd05266">
    <property type="entry name" value="SDR_a4"/>
    <property type="match status" value="1"/>
</dbReference>
<dbReference type="SUPFAM" id="SSF51735">
    <property type="entry name" value="NAD(P)-binding Rossmann-fold domains"/>
    <property type="match status" value="1"/>
</dbReference>
<dbReference type="PANTHER" id="PTHR48079">
    <property type="entry name" value="PROTEIN YEEZ"/>
    <property type="match status" value="1"/>
</dbReference>
<name>A0ABU5ERT5_9BACT</name>
<gene>
    <name evidence="2" type="ORF">R5W23_000771</name>
</gene>
<accession>A0ABU5ERT5</accession>
<dbReference type="InterPro" id="IPR001509">
    <property type="entry name" value="Epimerase_deHydtase"/>
</dbReference>
<dbReference type="EMBL" id="JAXBLV010000013">
    <property type="protein sequence ID" value="MDY3558051.1"/>
    <property type="molecule type" value="Genomic_DNA"/>
</dbReference>
<comment type="caution">
    <text evidence="2">The sequence shown here is derived from an EMBL/GenBank/DDBJ whole genome shotgun (WGS) entry which is preliminary data.</text>
</comment>
<dbReference type="RefSeq" id="WP_320685024.1">
    <property type="nucleotide sequence ID" value="NZ_JAXBLV010000013.1"/>
</dbReference>
<dbReference type="Gene3D" id="3.40.50.720">
    <property type="entry name" value="NAD(P)-binding Rossmann-like Domain"/>
    <property type="match status" value="1"/>
</dbReference>
<dbReference type="Pfam" id="PF01370">
    <property type="entry name" value="Epimerase"/>
    <property type="match status" value="1"/>
</dbReference>
<evidence type="ECO:0000259" key="1">
    <source>
        <dbReference type="Pfam" id="PF01370"/>
    </source>
</evidence>
<evidence type="ECO:0000313" key="3">
    <source>
        <dbReference type="Proteomes" id="UP001272242"/>
    </source>
</evidence>
<dbReference type="Proteomes" id="UP001272242">
    <property type="component" value="Unassembled WGS sequence"/>
</dbReference>
<organism evidence="2 3">
    <name type="scientific">Gemmata algarum</name>
    <dbReference type="NCBI Taxonomy" id="2975278"/>
    <lineage>
        <taxon>Bacteria</taxon>
        <taxon>Pseudomonadati</taxon>
        <taxon>Planctomycetota</taxon>
        <taxon>Planctomycetia</taxon>
        <taxon>Gemmatales</taxon>
        <taxon>Gemmataceae</taxon>
        <taxon>Gemmata</taxon>
    </lineage>
</organism>
<dbReference type="InterPro" id="IPR036291">
    <property type="entry name" value="NAD(P)-bd_dom_sf"/>
</dbReference>